<keyword evidence="16" id="KW-0496">Mitochondrion</keyword>
<keyword evidence="12" id="KW-0999">Mitochondrion inner membrane</keyword>
<dbReference type="EMBL" id="JAACXV010000084">
    <property type="protein sequence ID" value="KAF7284024.1"/>
    <property type="molecule type" value="Genomic_DNA"/>
</dbReference>
<dbReference type="Proteomes" id="UP000625711">
    <property type="component" value="Unassembled WGS sequence"/>
</dbReference>
<dbReference type="InterPro" id="IPR051511">
    <property type="entry name" value="MitoQC_Scaffold_Kinases"/>
</dbReference>
<proteinExistence type="predicted"/>
<dbReference type="GO" id="GO:0005524">
    <property type="term" value="F:ATP binding"/>
    <property type="evidence" value="ECO:0007669"/>
    <property type="project" value="UniProtKB-KW"/>
</dbReference>
<dbReference type="PROSITE" id="PS50011">
    <property type="entry name" value="PROTEIN_KINASE_DOM"/>
    <property type="match status" value="1"/>
</dbReference>
<dbReference type="GO" id="GO:0042981">
    <property type="term" value="P:regulation of apoptotic process"/>
    <property type="evidence" value="ECO:0007669"/>
    <property type="project" value="TreeGrafter"/>
</dbReference>
<feature type="domain" description="Protein kinase" evidence="19">
    <location>
        <begin position="167"/>
        <end position="498"/>
    </location>
</feature>
<dbReference type="Pfam" id="PF00069">
    <property type="entry name" value="Pkinase"/>
    <property type="match status" value="1"/>
</dbReference>
<keyword evidence="13" id="KW-0067">ATP-binding</keyword>
<dbReference type="GO" id="GO:0000422">
    <property type="term" value="P:autophagy of mitochondrion"/>
    <property type="evidence" value="ECO:0007669"/>
    <property type="project" value="TreeGrafter"/>
</dbReference>
<dbReference type="Gene3D" id="1.10.510.10">
    <property type="entry name" value="Transferase(Phosphotransferase) domain 1"/>
    <property type="match status" value="1"/>
</dbReference>
<dbReference type="PROSITE" id="PS00108">
    <property type="entry name" value="PROTEIN_KINASE_ST"/>
    <property type="match status" value="1"/>
</dbReference>
<dbReference type="GO" id="GO:0005741">
    <property type="term" value="C:mitochondrial outer membrane"/>
    <property type="evidence" value="ECO:0007669"/>
    <property type="project" value="UniProtKB-SubCell"/>
</dbReference>
<dbReference type="GO" id="GO:0005743">
    <property type="term" value="C:mitochondrial inner membrane"/>
    <property type="evidence" value="ECO:0007669"/>
    <property type="project" value="UniProtKB-SubCell"/>
</dbReference>
<dbReference type="OrthoDB" id="1405469at2759"/>
<keyword evidence="6" id="KW-0723">Serine/threonine-protein kinase</keyword>
<evidence type="ECO:0000256" key="17">
    <source>
        <dbReference type="ARBA" id="ARBA00047899"/>
    </source>
</evidence>
<dbReference type="PANTHER" id="PTHR22972:SF7">
    <property type="entry name" value="SERINE_THREONINE-PROTEIN KINASE PINK1, MITOCHONDRIAL"/>
    <property type="match status" value="1"/>
</dbReference>
<gene>
    <name evidence="20" type="ORF">GWI33_022644</name>
</gene>
<comment type="catalytic activity">
    <reaction evidence="17">
        <text>L-threonyl-[protein] + ATP = O-phospho-L-threonyl-[protein] + ADP + H(+)</text>
        <dbReference type="Rhea" id="RHEA:46608"/>
        <dbReference type="Rhea" id="RHEA-COMP:11060"/>
        <dbReference type="Rhea" id="RHEA-COMP:11605"/>
        <dbReference type="ChEBI" id="CHEBI:15378"/>
        <dbReference type="ChEBI" id="CHEBI:30013"/>
        <dbReference type="ChEBI" id="CHEBI:30616"/>
        <dbReference type="ChEBI" id="CHEBI:61977"/>
        <dbReference type="ChEBI" id="CHEBI:456216"/>
        <dbReference type="EC" id="2.7.11.1"/>
    </reaction>
</comment>
<evidence type="ECO:0000256" key="3">
    <source>
        <dbReference type="ARBA" id="ARBA00004514"/>
    </source>
</evidence>
<protein>
    <recommendedName>
        <fullName evidence="5">non-specific serine/threonine protein kinase</fullName>
        <ecNumber evidence="5">2.7.11.1</ecNumber>
    </recommendedName>
</protein>
<evidence type="ECO:0000256" key="8">
    <source>
        <dbReference type="ARBA" id="ARBA00022723"/>
    </source>
</evidence>
<comment type="cofactor">
    <cofactor evidence="1">
        <name>Mg(2+)</name>
        <dbReference type="ChEBI" id="CHEBI:18420"/>
    </cofactor>
</comment>
<evidence type="ECO:0000259" key="19">
    <source>
        <dbReference type="PROSITE" id="PS50011"/>
    </source>
</evidence>
<evidence type="ECO:0000256" key="1">
    <source>
        <dbReference type="ARBA" id="ARBA00001946"/>
    </source>
</evidence>
<keyword evidence="12" id="KW-0472">Membrane</keyword>
<keyword evidence="7" id="KW-0808">Transferase</keyword>
<keyword evidence="15" id="KW-0809">Transit peptide</keyword>
<comment type="subcellular location">
    <subcellularLocation>
        <location evidence="3">Cytoplasm</location>
        <location evidence="3">Cytosol</location>
    </subcellularLocation>
    <subcellularLocation>
        <location evidence="2">Mitochondrion inner membrane</location>
        <topology evidence="2">Single-pass membrane protein</topology>
    </subcellularLocation>
    <subcellularLocation>
        <location evidence="4">Mitochondrion outer membrane</location>
        <topology evidence="4">Single-pass membrane protein</topology>
    </subcellularLocation>
</comment>
<evidence type="ECO:0000256" key="5">
    <source>
        <dbReference type="ARBA" id="ARBA00012513"/>
    </source>
</evidence>
<evidence type="ECO:0000256" key="9">
    <source>
        <dbReference type="ARBA" id="ARBA00022741"/>
    </source>
</evidence>
<evidence type="ECO:0000313" key="20">
    <source>
        <dbReference type="EMBL" id="KAF7284024.1"/>
    </source>
</evidence>
<dbReference type="PANTHER" id="PTHR22972">
    <property type="entry name" value="SERINE/THREONINE PROTEIN KINASE"/>
    <property type="match status" value="1"/>
</dbReference>
<evidence type="ECO:0000256" key="14">
    <source>
        <dbReference type="ARBA" id="ARBA00022842"/>
    </source>
</evidence>
<evidence type="ECO:0000256" key="6">
    <source>
        <dbReference type="ARBA" id="ARBA00022527"/>
    </source>
</evidence>
<keyword evidence="21" id="KW-1185">Reference proteome</keyword>
<comment type="catalytic activity">
    <reaction evidence="18">
        <text>L-seryl-[protein] + ATP = O-phospho-L-seryl-[protein] + ADP + H(+)</text>
        <dbReference type="Rhea" id="RHEA:17989"/>
        <dbReference type="Rhea" id="RHEA-COMP:9863"/>
        <dbReference type="Rhea" id="RHEA-COMP:11604"/>
        <dbReference type="ChEBI" id="CHEBI:15378"/>
        <dbReference type="ChEBI" id="CHEBI:29999"/>
        <dbReference type="ChEBI" id="CHEBI:30616"/>
        <dbReference type="ChEBI" id="CHEBI:83421"/>
        <dbReference type="ChEBI" id="CHEBI:456216"/>
        <dbReference type="EC" id="2.7.11.1"/>
    </reaction>
</comment>
<accession>A0A834MMG0</accession>
<reference evidence="20" key="1">
    <citation type="submission" date="2020-08" db="EMBL/GenBank/DDBJ databases">
        <title>Genome sequencing and assembly of the red palm weevil Rhynchophorus ferrugineus.</title>
        <authorList>
            <person name="Dias G.B."/>
            <person name="Bergman C.M."/>
            <person name="Manee M."/>
        </authorList>
    </citation>
    <scope>NUCLEOTIDE SEQUENCE</scope>
    <source>
        <strain evidence="20">AA-2017</strain>
        <tissue evidence="20">Whole larva</tissue>
    </source>
</reference>
<dbReference type="SUPFAM" id="SSF56112">
    <property type="entry name" value="Protein kinase-like (PK-like)"/>
    <property type="match status" value="1"/>
</dbReference>
<name>A0A834MMG0_RHYFE</name>
<dbReference type="GO" id="GO:0004674">
    <property type="term" value="F:protein serine/threonine kinase activity"/>
    <property type="evidence" value="ECO:0007669"/>
    <property type="project" value="UniProtKB-KW"/>
</dbReference>
<dbReference type="GO" id="GO:0090141">
    <property type="term" value="P:positive regulation of mitochondrial fission"/>
    <property type="evidence" value="ECO:0007669"/>
    <property type="project" value="TreeGrafter"/>
</dbReference>
<keyword evidence="9" id="KW-0547">Nucleotide-binding</keyword>
<evidence type="ECO:0000256" key="18">
    <source>
        <dbReference type="ARBA" id="ARBA00048679"/>
    </source>
</evidence>
<sequence length="581" mass="66004">MSVRAVAGRIFKHGTILLRNQYKANTYRTTRNISFSIKSANQALPNTQKSPPITNYNNRNVLRNICRQINQHARRILIDNAINRFSFKIGTEFFQKAKERGLYGNTAPLLSLVGVAVASGSQGILSKDDELEGICWEIRECITKIQQTRDIISHNFTEEDVMNLKALSFGKPIAKGSNAVVYSVKQYSEVSNTSEDSDIEIYPLALKMMFNYDIQSNSIAILKAMYREIVPAASFFNNQGINHFEYEFLKTTRYLPPHPNIVQIFSVFSDFIPELEKCRDLYPAALPKRICESGEGRNMSLFILMKRYHQNLHEYLKQTKISIRSSAFMFTQLLEGIVHMVTHNVAHRDLKADNLLLDLSNPNSPVLVITDFGCCLAESATDLTVPYTTNDVDKGGNTALMAPEIINKKPGVFTKLNYSKSDLWAAGSIAYEIFGCINPFYGDKTKRLSSLSYRDEDLPNLPVNVPLILKRLIKNILQKDPSKRLDPEVAANIAQLYLWAPNSWLNTDSKIPKCEEILEWLLNLAVKLFCEFRCDPVNDDDINKNNGYISFSEYLLISTFLCRAKLLNIKTALEWIQNNSL</sequence>
<comment type="caution">
    <text evidence="20">The sequence shown here is derived from an EMBL/GenBank/DDBJ whole genome shotgun (WGS) entry which is preliminary data.</text>
</comment>
<dbReference type="InterPro" id="IPR011009">
    <property type="entry name" value="Kinase-like_dom_sf"/>
</dbReference>
<evidence type="ECO:0000313" key="21">
    <source>
        <dbReference type="Proteomes" id="UP000625711"/>
    </source>
</evidence>
<keyword evidence="8" id="KW-0479">Metal-binding</keyword>
<evidence type="ECO:0000256" key="11">
    <source>
        <dbReference type="ARBA" id="ARBA00022787"/>
    </source>
</evidence>
<keyword evidence="11" id="KW-1000">Mitochondrion outer membrane</keyword>
<dbReference type="GO" id="GO:0046872">
    <property type="term" value="F:metal ion binding"/>
    <property type="evidence" value="ECO:0007669"/>
    <property type="project" value="UniProtKB-KW"/>
</dbReference>
<dbReference type="InterPro" id="IPR000719">
    <property type="entry name" value="Prot_kinase_dom"/>
</dbReference>
<dbReference type="InterPro" id="IPR008271">
    <property type="entry name" value="Ser/Thr_kinase_AS"/>
</dbReference>
<evidence type="ECO:0000256" key="13">
    <source>
        <dbReference type="ARBA" id="ARBA00022840"/>
    </source>
</evidence>
<evidence type="ECO:0000256" key="2">
    <source>
        <dbReference type="ARBA" id="ARBA00004434"/>
    </source>
</evidence>
<evidence type="ECO:0000256" key="7">
    <source>
        <dbReference type="ARBA" id="ARBA00022679"/>
    </source>
</evidence>
<dbReference type="AlphaFoldDB" id="A0A834MMG0"/>
<evidence type="ECO:0000256" key="10">
    <source>
        <dbReference type="ARBA" id="ARBA00022777"/>
    </source>
</evidence>
<organism evidence="20 21">
    <name type="scientific">Rhynchophorus ferrugineus</name>
    <name type="common">Red palm weevil</name>
    <name type="synonym">Curculio ferrugineus</name>
    <dbReference type="NCBI Taxonomy" id="354439"/>
    <lineage>
        <taxon>Eukaryota</taxon>
        <taxon>Metazoa</taxon>
        <taxon>Ecdysozoa</taxon>
        <taxon>Arthropoda</taxon>
        <taxon>Hexapoda</taxon>
        <taxon>Insecta</taxon>
        <taxon>Pterygota</taxon>
        <taxon>Neoptera</taxon>
        <taxon>Endopterygota</taxon>
        <taxon>Coleoptera</taxon>
        <taxon>Polyphaga</taxon>
        <taxon>Cucujiformia</taxon>
        <taxon>Curculionidae</taxon>
        <taxon>Dryophthorinae</taxon>
        <taxon>Rhynchophorus</taxon>
    </lineage>
</organism>
<dbReference type="EC" id="2.7.11.1" evidence="5"/>
<evidence type="ECO:0000256" key="16">
    <source>
        <dbReference type="ARBA" id="ARBA00023128"/>
    </source>
</evidence>
<dbReference type="SMART" id="SM00220">
    <property type="entry name" value="S_TKc"/>
    <property type="match status" value="1"/>
</dbReference>
<dbReference type="GO" id="GO:0005829">
    <property type="term" value="C:cytosol"/>
    <property type="evidence" value="ECO:0007669"/>
    <property type="project" value="UniProtKB-SubCell"/>
</dbReference>
<evidence type="ECO:0000256" key="15">
    <source>
        <dbReference type="ARBA" id="ARBA00022946"/>
    </source>
</evidence>
<keyword evidence="14" id="KW-0460">Magnesium</keyword>
<evidence type="ECO:0000256" key="4">
    <source>
        <dbReference type="ARBA" id="ARBA00004572"/>
    </source>
</evidence>
<evidence type="ECO:0000256" key="12">
    <source>
        <dbReference type="ARBA" id="ARBA00022792"/>
    </source>
</evidence>
<keyword evidence="10" id="KW-0418">Kinase</keyword>